<protein>
    <submittedName>
        <fullName evidence="1">Uncharacterized protein</fullName>
    </submittedName>
</protein>
<sequence>MANVKCNGSQKKPPRGAAKKILEMSREGLSKAGIARGLGCSPKLLNAWLDSYPELQNALDEGRELEHTELRSSLMQQARGGNVTAAIFLLKCRHGYREGDQGDLANRVSVTFNLPGPMKLEDFSNVIEGESHADD</sequence>
<gene>
    <name evidence="1" type="ORF">HOP53_07735</name>
</gene>
<comment type="caution">
    <text evidence="1">The sequence shown here is derived from an EMBL/GenBank/DDBJ whole genome shotgun (WGS) entry which is preliminary data.</text>
</comment>
<reference evidence="1 2" key="1">
    <citation type="journal article" date="2021" name="Front. Microbiol.">
        <title>Aerobic Denitrification and Heterotrophic Sulfur Oxidation in the Genus Halomonas Revealed by Six Novel Species Characterizations and Genome-Based Analysis.</title>
        <authorList>
            <person name="Wang L."/>
            <person name="Shao Z."/>
        </authorList>
    </citation>
    <scope>NUCLEOTIDE SEQUENCE [LARGE SCALE GENOMIC DNA]</scope>
    <source>
        <strain evidence="1 2">MCCC 1A11081</strain>
    </source>
</reference>
<dbReference type="EMBL" id="JABFTX010000001">
    <property type="protein sequence ID" value="MCE8002724.1"/>
    <property type="molecule type" value="Genomic_DNA"/>
</dbReference>
<dbReference type="RefSeq" id="WP_234269482.1">
    <property type="nucleotide sequence ID" value="NZ_JABFTX010000001.1"/>
</dbReference>
<accession>A0ABS9A4J5</accession>
<evidence type="ECO:0000313" key="2">
    <source>
        <dbReference type="Proteomes" id="UP001320168"/>
    </source>
</evidence>
<dbReference type="Proteomes" id="UP001320168">
    <property type="component" value="Unassembled WGS sequence"/>
</dbReference>
<name>A0ABS9A4J5_9GAMM</name>
<evidence type="ECO:0000313" key="1">
    <source>
        <dbReference type="EMBL" id="MCE8002724.1"/>
    </source>
</evidence>
<proteinExistence type="predicted"/>
<organism evidence="1 2">
    <name type="scientific">Billgrantia ethanolica</name>
    <dbReference type="NCBI Taxonomy" id="2733486"/>
    <lineage>
        <taxon>Bacteria</taxon>
        <taxon>Pseudomonadati</taxon>
        <taxon>Pseudomonadota</taxon>
        <taxon>Gammaproteobacteria</taxon>
        <taxon>Oceanospirillales</taxon>
        <taxon>Halomonadaceae</taxon>
        <taxon>Billgrantia</taxon>
    </lineage>
</organism>
<keyword evidence="2" id="KW-1185">Reference proteome</keyword>